<evidence type="ECO:0000259" key="9">
    <source>
        <dbReference type="Pfam" id="PF00324"/>
    </source>
</evidence>
<evidence type="ECO:0000256" key="8">
    <source>
        <dbReference type="SAM" id="Phobius"/>
    </source>
</evidence>
<evidence type="ECO:0000256" key="1">
    <source>
        <dbReference type="ARBA" id="ARBA00004141"/>
    </source>
</evidence>
<evidence type="ECO:0000256" key="7">
    <source>
        <dbReference type="SAM" id="MobiDB-lite"/>
    </source>
</evidence>
<dbReference type="PANTHER" id="PTHR43341:SF9">
    <property type="entry name" value="DICARBOXYLIC AMINO ACID PERMEASE"/>
    <property type="match status" value="1"/>
</dbReference>
<feature type="transmembrane region" description="Helical" evidence="8">
    <location>
        <begin position="86"/>
        <end position="107"/>
    </location>
</feature>
<dbReference type="Gene3D" id="1.20.1740.10">
    <property type="entry name" value="Amino acid/polyamine transporter I"/>
    <property type="match status" value="1"/>
</dbReference>
<keyword evidence="11" id="KW-1185">Reference proteome</keyword>
<gene>
    <name evidence="10" type="primary">DIP5</name>
    <name evidence="10" type="ORF">LTR09_008054</name>
</gene>
<organism evidence="10 11">
    <name type="scientific">Extremus antarcticus</name>
    <dbReference type="NCBI Taxonomy" id="702011"/>
    <lineage>
        <taxon>Eukaryota</taxon>
        <taxon>Fungi</taxon>
        <taxon>Dikarya</taxon>
        <taxon>Ascomycota</taxon>
        <taxon>Pezizomycotina</taxon>
        <taxon>Dothideomycetes</taxon>
        <taxon>Dothideomycetidae</taxon>
        <taxon>Mycosphaerellales</taxon>
        <taxon>Extremaceae</taxon>
        <taxon>Extremus</taxon>
    </lineage>
</organism>
<accession>A0AAJ0G764</accession>
<keyword evidence="3 8" id="KW-0812">Transmembrane</keyword>
<evidence type="ECO:0000313" key="10">
    <source>
        <dbReference type="EMBL" id="KAK3050688.1"/>
    </source>
</evidence>
<keyword evidence="2" id="KW-0813">Transport</keyword>
<keyword evidence="5 8" id="KW-1133">Transmembrane helix</keyword>
<feature type="transmembrane region" description="Helical" evidence="8">
    <location>
        <begin position="292"/>
        <end position="312"/>
    </location>
</feature>
<dbReference type="GO" id="GO:0016020">
    <property type="term" value="C:membrane"/>
    <property type="evidence" value="ECO:0007669"/>
    <property type="project" value="UniProtKB-SubCell"/>
</dbReference>
<evidence type="ECO:0000256" key="5">
    <source>
        <dbReference type="ARBA" id="ARBA00022989"/>
    </source>
</evidence>
<dbReference type="PIRSF" id="PIRSF006060">
    <property type="entry name" value="AA_transporter"/>
    <property type="match status" value="1"/>
</dbReference>
<dbReference type="PROSITE" id="PS00218">
    <property type="entry name" value="AMINO_ACID_PERMEASE_1"/>
    <property type="match status" value="1"/>
</dbReference>
<feature type="transmembrane region" description="Helical" evidence="8">
    <location>
        <begin position="252"/>
        <end position="271"/>
    </location>
</feature>
<keyword evidence="4" id="KW-0029">Amino-acid transport</keyword>
<reference evidence="10" key="1">
    <citation type="submission" date="2023-04" db="EMBL/GenBank/DDBJ databases">
        <title>Black Yeasts Isolated from many extreme environments.</title>
        <authorList>
            <person name="Coleine C."/>
            <person name="Stajich J.E."/>
            <person name="Selbmann L."/>
        </authorList>
    </citation>
    <scope>NUCLEOTIDE SEQUENCE</scope>
    <source>
        <strain evidence="10">CCFEE 5312</strain>
    </source>
</reference>
<dbReference type="FunFam" id="1.20.1740.10:FF:000006">
    <property type="entry name" value="General amino acid permease"/>
    <property type="match status" value="1"/>
</dbReference>
<sequence length="573" mass="63252">MAQYRSYDDPEKYSPSEEVQKEPYTHQQYGEEPLNNPKGLSDPRDANHSLHRGLNARQVTMIAIGGAIGTGLIIGTGNALARSGPASIMISYSIVGLLCYTVMCALGEMATWLPAAGGFAAYATRFVDPALGFSLGYTYWFKYIIVTPNQLTAAALVIQYWCPPEQVNPGVFITVFLVAIVTINYLGIRFFGEIEFWLSSIKVLTILGLILLSLIIATGGVPGSPATGFKYYNNPGAFNTYKGDGATGRFTAFWYSFTNAVFAYLGTELVGVTVGEAENPRRNIPRAIKLTFWRILVFYIVLVFLLCMIVPYDSKLLVFATNASTSAAASPFVVAIQIAGIKTLPGFLNGCILIFVFSAANSDLYIASRTIHGLALKHQAPSFLAITDKRGVPYYSLGLSALIACIAYLNVAENAADVFGYFVNLVSIFGLLTWISILVSHVYFVKARKAQGVPEESLRYKSPFGLWGTYVALGFCCLIALTKNFAVFTYDEDYGNFDYKNFITGYLGIPLYLIMIFGYKFVKKTKGLKPHEADLFTGKDVIDADEQEWLEKERNEKASGANYWYRHTLGYLF</sequence>
<comment type="subcellular location">
    <subcellularLocation>
        <location evidence="1">Membrane</location>
        <topology evidence="1">Multi-pass membrane protein</topology>
    </subcellularLocation>
</comment>
<feature type="transmembrane region" description="Helical" evidence="8">
    <location>
        <begin position="392"/>
        <end position="412"/>
    </location>
</feature>
<dbReference type="GO" id="GO:0015171">
    <property type="term" value="F:amino acid transmembrane transporter activity"/>
    <property type="evidence" value="ECO:0007669"/>
    <property type="project" value="TreeGrafter"/>
</dbReference>
<evidence type="ECO:0000313" key="11">
    <source>
        <dbReference type="Proteomes" id="UP001271007"/>
    </source>
</evidence>
<proteinExistence type="predicted"/>
<keyword evidence="6 8" id="KW-0472">Membrane</keyword>
<feature type="transmembrane region" description="Helical" evidence="8">
    <location>
        <begin position="59"/>
        <end position="80"/>
    </location>
</feature>
<dbReference type="Pfam" id="PF00324">
    <property type="entry name" value="AA_permease"/>
    <property type="match status" value="1"/>
</dbReference>
<feature type="transmembrane region" description="Helical" evidence="8">
    <location>
        <begin position="464"/>
        <end position="482"/>
    </location>
</feature>
<name>A0AAJ0G764_9PEZI</name>
<evidence type="ECO:0000256" key="4">
    <source>
        <dbReference type="ARBA" id="ARBA00022970"/>
    </source>
</evidence>
<feature type="domain" description="Amino acid permease/ SLC12A" evidence="9">
    <location>
        <begin position="59"/>
        <end position="526"/>
    </location>
</feature>
<dbReference type="Proteomes" id="UP001271007">
    <property type="component" value="Unassembled WGS sequence"/>
</dbReference>
<dbReference type="InterPro" id="IPR050524">
    <property type="entry name" value="APC_YAT"/>
</dbReference>
<dbReference type="EMBL" id="JAWDJX010000030">
    <property type="protein sequence ID" value="KAK3050688.1"/>
    <property type="molecule type" value="Genomic_DNA"/>
</dbReference>
<dbReference type="InterPro" id="IPR004841">
    <property type="entry name" value="AA-permease/SLC12A_dom"/>
</dbReference>
<protein>
    <submittedName>
        <fullName evidence="10">Amino acid transporter</fullName>
    </submittedName>
</protein>
<dbReference type="InterPro" id="IPR004840">
    <property type="entry name" value="Amino_acid_permease_CS"/>
</dbReference>
<feature type="compositionally biased region" description="Basic and acidic residues" evidence="7">
    <location>
        <begin position="1"/>
        <end position="24"/>
    </location>
</feature>
<dbReference type="AlphaFoldDB" id="A0AAJ0G764"/>
<feature type="region of interest" description="Disordered" evidence="7">
    <location>
        <begin position="1"/>
        <end position="47"/>
    </location>
</feature>
<dbReference type="PANTHER" id="PTHR43341">
    <property type="entry name" value="AMINO ACID PERMEASE"/>
    <property type="match status" value="1"/>
</dbReference>
<feature type="transmembrane region" description="Helical" evidence="8">
    <location>
        <begin position="203"/>
        <end position="221"/>
    </location>
</feature>
<feature type="transmembrane region" description="Helical" evidence="8">
    <location>
        <begin position="332"/>
        <end position="360"/>
    </location>
</feature>
<evidence type="ECO:0000256" key="3">
    <source>
        <dbReference type="ARBA" id="ARBA00022692"/>
    </source>
</evidence>
<feature type="transmembrane region" description="Helical" evidence="8">
    <location>
        <begin position="502"/>
        <end position="522"/>
    </location>
</feature>
<evidence type="ECO:0000256" key="6">
    <source>
        <dbReference type="ARBA" id="ARBA00023136"/>
    </source>
</evidence>
<feature type="transmembrane region" description="Helical" evidence="8">
    <location>
        <begin position="418"/>
        <end position="444"/>
    </location>
</feature>
<feature type="transmembrane region" description="Helical" evidence="8">
    <location>
        <begin position="170"/>
        <end position="191"/>
    </location>
</feature>
<comment type="caution">
    <text evidence="10">The sequence shown here is derived from an EMBL/GenBank/DDBJ whole genome shotgun (WGS) entry which is preliminary data.</text>
</comment>
<evidence type="ECO:0000256" key="2">
    <source>
        <dbReference type="ARBA" id="ARBA00022448"/>
    </source>
</evidence>